<proteinExistence type="predicted"/>
<organism evidence="2">
    <name type="scientific">Absidia glauca</name>
    <name type="common">Pin mould</name>
    <dbReference type="NCBI Taxonomy" id="4829"/>
    <lineage>
        <taxon>Eukaryota</taxon>
        <taxon>Fungi</taxon>
        <taxon>Fungi incertae sedis</taxon>
        <taxon>Mucoromycota</taxon>
        <taxon>Mucoromycotina</taxon>
        <taxon>Mucoromycetes</taxon>
        <taxon>Mucorales</taxon>
        <taxon>Cunninghamellaceae</taxon>
        <taxon>Absidia</taxon>
    </lineage>
</organism>
<feature type="transmembrane region" description="Helical" evidence="1">
    <location>
        <begin position="378"/>
        <end position="402"/>
    </location>
</feature>
<dbReference type="InParanoid" id="A0A168QJU3"/>
<feature type="transmembrane region" description="Helical" evidence="1">
    <location>
        <begin position="298"/>
        <end position="316"/>
    </location>
</feature>
<dbReference type="EMBL" id="LT554417">
    <property type="protein sequence ID" value="SAM04898.1"/>
    <property type="molecule type" value="Genomic_DNA"/>
</dbReference>
<evidence type="ECO:0000256" key="1">
    <source>
        <dbReference type="SAM" id="Phobius"/>
    </source>
</evidence>
<keyword evidence="1" id="KW-0472">Membrane</keyword>
<evidence type="ECO:0000313" key="2">
    <source>
        <dbReference type="EMBL" id="SAM04898.1"/>
    </source>
</evidence>
<feature type="transmembrane region" description="Helical" evidence="1">
    <location>
        <begin position="204"/>
        <end position="224"/>
    </location>
</feature>
<dbReference type="AlphaFoldDB" id="A0A168QJU3"/>
<evidence type="ECO:0000313" key="3">
    <source>
        <dbReference type="Proteomes" id="UP000078561"/>
    </source>
</evidence>
<keyword evidence="1" id="KW-0812">Transmembrane</keyword>
<feature type="transmembrane region" description="Helical" evidence="1">
    <location>
        <begin position="328"/>
        <end position="345"/>
    </location>
</feature>
<reference evidence="2" key="1">
    <citation type="submission" date="2016-04" db="EMBL/GenBank/DDBJ databases">
        <authorList>
            <person name="Evans L.H."/>
            <person name="Alamgir A."/>
            <person name="Owens N."/>
            <person name="Weber N.D."/>
            <person name="Virtaneva K."/>
            <person name="Barbian K."/>
            <person name="Babar A."/>
            <person name="Rosenke K."/>
        </authorList>
    </citation>
    <scope>NUCLEOTIDE SEQUENCE [LARGE SCALE GENOMIC DNA]</scope>
    <source>
        <strain evidence="2">CBS 101.48</strain>
    </source>
</reference>
<sequence>MVKKETIKALLFAGSTATFGYIARQHMLQQLEGVGPHLYATCQAQPLIFTHNGPVDRILCILVIFFQRAMDDYMGLQVTRVLLGLFGTVQAIMAVEGSRNGYAWYHVVSWFMFWGMLANMFTIAVVTSLVWVPLYVLTSRFFVSRTISRDSDGMDDSAVPVMISPARSGAILLSLLLAFGVPSLLMTTSSVIERGSWLSLQVIALWQFCPILIQLTYTVLTWALTPLLRDDRVMPVAAGIRDTATVSTVETTSTSTSSSTTTRITKETDSVIVTDPMDDVNQQRQRVRMAQSKAGVEQLYLIMAVINALIYYGTFLQTQLDGVHLRESLILLATNTIPVAGLRAIEVAQFKSAYFLFLDLAVLTTTFSFWALYEDGLIVFVILLAGILSIGPGSAIAVYALYRENRIQDPNLLKLRAKKTS</sequence>
<feature type="transmembrane region" description="Helical" evidence="1">
    <location>
        <begin position="107"/>
        <end position="137"/>
    </location>
</feature>
<dbReference type="OrthoDB" id="2281895at2759"/>
<gene>
    <name evidence="2" type="primary">ABSGL_10764.1 scaffold 12033</name>
</gene>
<keyword evidence="1" id="KW-1133">Transmembrane helix</keyword>
<feature type="transmembrane region" description="Helical" evidence="1">
    <location>
        <begin position="352"/>
        <end position="372"/>
    </location>
</feature>
<dbReference type="OMA" id="FANFWIV"/>
<dbReference type="Proteomes" id="UP000078561">
    <property type="component" value="Unassembled WGS sequence"/>
</dbReference>
<dbReference type="STRING" id="4829.A0A168QJU3"/>
<feature type="transmembrane region" description="Helical" evidence="1">
    <location>
        <begin position="170"/>
        <end position="192"/>
    </location>
</feature>
<accession>A0A168QJU3</accession>
<name>A0A168QJU3_ABSGL</name>
<protein>
    <submittedName>
        <fullName evidence="2">Uncharacterized protein</fullName>
    </submittedName>
</protein>
<keyword evidence="3" id="KW-1185">Reference proteome</keyword>
<feature type="transmembrane region" description="Helical" evidence="1">
    <location>
        <begin position="78"/>
        <end position="95"/>
    </location>
</feature>